<dbReference type="EMBL" id="JAADJG010000212">
    <property type="protein sequence ID" value="KAF4451672.1"/>
    <property type="molecule type" value="Genomic_DNA"/>
</dbReference>
<dbReference type="OrthoDB" id="6359816at2759"/>
<accession>A0A8H4KI80</accession>
<comment type="caution">
    <text evidence="1">The sequence shown here is derived from an EMBL/GenBank/DDBJ whole genome shotgun (WGS) entry which is preliminary data.</text>
</comment>
<evidence type="ECO:0000313" key="1">
    <source>
        <dbReference type="EMBL" id="KAF4451672.1"/>
    </source>
</evidence>
<dbReference type="Proteomes" id="UP000605986">
    <property type="component" value="Unassembled WGS sequence"/>
</dbReference>
<name>A0A8H4KI80_9HYPO</name>
<dbReference type="AlphaFoldDB" id="A0A8H4KI80"/>
<dbReference type="PANTHER" id="PTHR47843">
    <property type="entry name" value="BTB DOMAIN-CONTAINING PROTEIN-RELATED"/>
    <property type="match status" value="1"/>
</dbReference>
<evidence type="ECO:0008006" key="3">
    <source>
        <dbReference type="Google" id="ProtNLM"/>
    </source>
</evidence>
<dbReference type="InterPro" id="IPR011333">
    <property type="entry name" value="SKP1/BTB/POZ_sf"/>
</dbReference>
<sequence>MPDRNLSVMEEQKAWMQKLLSTGEYSDIDLISTHKVYEVHRAVVCSWSPVIKRSCEFNAINQDRAGPRMSKSDNGIAKALFNFGDADPWAVHCMMQFFYSWDYEDTRPVFAGEVDQNVRQEGDLGNCSPTTDEGQLLILHSKVFTLAHMYDIPRLRELSVDKFEAVARLQWNSHGLLDAAREAYTSTPSDVPEMRGTIVKTFYENRELLDEDYVHEFLLGMPHLTLDLLMYINKHPFLSDSKRKVLEVQDLFDIWKQEYTPS</sequence>
<evidence type="ECO:0000313" key="2">
    <source>
        <dbReference type="Proteomes" id="UP000605986"/>
    </source>
</evidence>
<dbReference type="Gene3D" id="3.30.710.10">
    <property type="entry name" value="Potassium Channel Kv1.1, Chain A"/>
    <property type="match status" value="1"/>
</dbReference>
<reference evidence="1" key="1">
    <citation type="submission" date="2020-01" db="EMBL/GenBank/DDBJ databases">
        <title>Identification and distribution of gene clusters putatively required for synthesis of sphingolipid metabolism inhibitors in phylogenetically diverse species of the filamentous fungus Fusarium.</title>
        <authorList>
            <person name="Kim H.-S."/>
            <person name="Busman M."/>
            <person name="Brown D.W."/>
            <person name="Divon H."/>
            <person name="Uhlig S."/>
            <person name="Proctor R.H."/>
        </authorList>
    </citation>
    <scope>NUCLEOTIDE SEQUENCE</scope>
    <source>
        <strain evidence="1">NRRL 53441</strain>
    </source>
</reference>
<proteinExistence type="predicted"/>
<gene>
    <name evidence="1" type="ORF">F53441_5351</name>
</gene>
<dbReference type="PANTHER" id="PTHR47843:SF5">
    <property type="entry name" value="BTB_POZ DOMAIN PROTEIN"/>
    <property type="match status" value="1"/>
</dbReference>
<protein>
    <recommendedName>
        <fullName evidence="3">BTB domain-containing protein</fullName>
    </recommendedName>
</protein>
<dbReference type="SUPFAM" id="SSF54695">
    <property type="entry name" value="POZ domain"/>
    <property type="match status" value="1"/>
</dbReference>
<organism evidence="1 2">
    <name type="scientific">Fusarium austroafricanum</name>
    <dbReference type="NCBI Taxonomy" id="2364996"/>
    <lineage>
        <taxon>Eukaryota</taxon>
        <taxon>Fungi</taxon>
        <taxon>Dikarya</taxon>
        <taxon>Ascomycota</taxon>
        <taxon>Pezizomycotina</taxon>
        <taxon>Sordariomycetes</taxon>
        <taxon>Hypocreomycetidae</taxon>
        <taxon>Hypocreales</taxon>
        <taxon>Nectriaceae</taxon>
        <taxon>Fusarium</taxon>
        <taxon>Fusarium concolor species complex</taxon>
    </lineage>
</organism>
<keyword evidence="2" id="KW-1185">Reference proteome</keyword>